<feature type="region of interest" description="Disordered" evidence="1">
    <location>
        <begin position="117"/>
        <end position="137"/>
    </location>
</feature>
<accession>J3NQ07</accession>
<dbReference type="Proteomes" id="UP000006039">
    <property type="component" value="Unassembled WGS sequence"/>
</dbReference>
<dbReference type="GeneID" id="20343823"/>
<evidence type="ECO:0000313" key="4">
    <source>
        <dbReference type="Proteomes" id="UP000006039"/>
    </source>
</evidence>
<gene>
    <name evidence="3" type="primary">20343823</name>
    <name evidence="2" type="ORF">GGTG_03365</name>
</gene>
<evidence type="ECO:0000256" key="1">
    <source>
        <dbReference type="SAM" id="MobiDB-lite"/>
    </source>
</evidence>
<proteinExistence type="predicted"/>
<reference evidence="3" key="4">
    <citation type="journal article" date="2015" name="G3 (Bethesda)">
        <title>Genome sequences of three phytopathogenic species of the Magnaporthaceae family of fungi.</title>
        <authorList>
            <person name="Okagaki L.H."/>
            <person name="Nunes C.C."/>
            <person name="Sailsbery J."/>
            <person name="Clay B."/>
            <person name="Brown D."/>
            <person name="John T."/>
            <person name="Oh Y."/>
            <person name="Young N."/>
            <person name="Fitzgerald M."/>
            <person name="Haas B.J."/>
            <person name="Zeng Q."/>
            <person name="Young S."/>
            <person name="Adiconis X."/>
            <person name="Fan L."/>
            <person name="Levin J.Z."/>
            <person name="Mitchell T.K."/>
            <person name="Okubara P.A."/>
            <person name="Farman M.L."/>
            <person name="Kohn L.M."/>
            <person name="Birren B."/>
            <person name="Ma L.-J."/>
            <person name="Dean R.A."/>
        </authorList>
    </citation>
    <scope>NUCLEOTIDE SEQUENCE</scope>
    <source>
        <strain evidence="3">R3-111a-1</strain>
    </source>
</reference>
<reference evidence="2" key="2">
    <citation type="submission" date="2010-07" db="EMBL/GenBank/DDBJ databases">
        <authorList>
            <consortium name="The Broad Institute Genome Sequencing Platform"/>
            <consortium name="Broad Institute Genome Sequencing Center for Infectious Disease"/>
            <person name="Ma L.-J."/>
            <person name="Dead R."/>
            <person name="Young S."/>
            <person name="Zeng Q."/>
            <person name="Koehrsen M."/>
            <person name="Alvarado L."/>
            <person name="Berlin A."/>
            <person name="Chapman S.B."/>
            <person name="Chen Z."/>
            <person name="Freedman E."/>
            <person name="Gellesch M."/>
            <person name="Goldberg J."/>
            <person name="Griggs A."/>
            <person name="Gujja S."/>
            <person name="Heilman E.R."/>
            <person name="Heiman D."/>
            <person name="Hepburn T."/>
            <person name="Howarth C."/>
            <person name="Jen D."/>
            <person name="Larson L."/>
            <person name="Mehta T."/>
            <person name="Neiman D."/>
            <person name="Pearson M."/>
            <person name="Roberts A."/>
            <person name="Saif S."/>
            <person name="Shea T."/>
            <person name="Shenoy N."/>
            <person name="Sisk P."/>
            <person name="Stolte C."/>
            <person name="Sykes S."/>
            <person name="Walk T."/>
            <person name="White J."/>
            <person name="Yandava C."/>
            <person name="Haas B."/>
            <person name="Nusbaum C."/>
            <person name="Birren B."/>
        </authorList>
    </citation>
    <scope>NUCLEOTIDE SEQUENCE</scope>
    <source>
        <strain evidence="2">R3-111a-1</strain>
    </source>
</reference>
<dbReference type="RefSeq" id="XP_009219408.1">
    <property type="nucleotide sequence ID" value="XM_009221144.1"/>
</dbReference>
<dbReference type="OrthoDB" id="5354164at2759"/>
<keyword evidence="4" id="KW-1185">Reference proteome</keyword>
<dbReference type="AlphaFoldDB" id="J3NQ07"/>
<dbReference type="EMBL" id="GL385396">
    <property type="protein sequence ID" value="EJT78263.1"/>
    <property type="molecule type" value="Genomic_DNA"/>
</dbReference>
<dbReference type="HOGENOM" id="CLU_1619108_0_0_1"/>
<feature type="compositionally biased region" description="Low complexity" evidence="1">
    <location>
        <begin position="127"/>
        <end position="137"/>
    </location>
</feature>
<dbReference type="VEuPathDB" id="FungiDB:GGTG_03365"/>
<evidence type="ECO:0000313" key="2">
    <source>
        <dbReference type="EMBL" id="EJT78263.1"/>
    </source>
</evidence>
<protein>
    <submittedName>
        <fullName evidence="2 3">Uncharacterized protein</fullName>
    </submittedName>
</protein>
<evidence type="ECO:0000313" key="3">
    <source>
        <dbReference type="EnsemblFungi" id="EJT78263"/>
    </source>
</evidence>
<name>J3NQ07_GAET3</name>
<organism evidence="2">
    <name type="scientific">Gaeumannomyces tritici (strain R3-111a-1)</name>
    <name type="common">Wheat and barley take-all root rot fungus</name>
    <name type="synonym">Gaeumannomyces graminis var. tritici</name>
    <dbReference type="NCBI Taxonomy" id="644352"/>
    <lineage>
        <taxon>Eukaryota</taxon>
        <taxon>Fungi</taxon>
        <taxon>Dikarya</taxon>
        <taxon>Ascomycota</taxon>
        <taxon>Pezizomycotina</taxon>
        <taxon>Sordariomycetes</taxon>
        <taxon>Sordariomycetidae</taxon>
        <taxon>Magnaporthales</taxon>
        <taxon>Magnaporthaceae</taxon>
        <taxon>Gaeumannomyces</taxon>
    </lineage>
</organism>
<reference evidence="3" key="5">
    <citation type="submission" date="2018-04" db="UniProtKB">
        <authorList>
            <consortium name="EnsemblFungi"/>
        </authorList>
    </citation>
    <scope>IDENTIFICATION</scope>
    <source>
        <strain evidence="3">R3-111a-1</strain>
    </source>
</reference>
<reference evidence="4" key="1">
    <citation type="submission" date="2010-07" db="EMBL/GenBank/DDBJ databases">
        <title>The genome sequence of Gaeumannomyces graminis var. tritici strain R3-111a-1.</title>
        <authorList>
            <consortium name="The Broad Institute Genome Sequencing Platform"/>
            <person name="Ma L.-J."/>
            <person name="Dead R."/>
            <person name="Young S."/>
            <person name="Zeng Q."/>
            <person name="Koehrsen M."/>
            <person name="Alvarado L."/>
            <person name="Berlin A."/>
            <person name="Chapman S.B."/>
            <person name="Chen Z."/>
            <person name="Freedman E."/>
            <person name="Gellesch M."/>
            <person name="Goldberg J."/>
            <person name="Griggs A."/>
            <person name="Gujja S."/>
            <person name="Heilman E.R."/>
            <person name="Heiman D."/>
            <person name="Hepburn T."/>
            <person name="Howarth C."/>
            <person name="Jen D."/>
            <person name="Larson L."/>
            <person name="Mehta T."/>
            <person name="Neiman D."/>
            <person name="Pearson M."/>
            <person name="Roberts A."/>
            <person name="Saif S."/>
            <person name="Shea T."/>
            <person name="Shenoy N."/>
            <person name="Sisk P."/>
            <person name="Stolte C."/>
            <person name="Sykes S."/>
            <person name="Walk T."/>
            <person name="White J."/>
            <person name="Yandava C."/>
            <person name="Haas B."/>
            <person name="Nusbaum C."/>
            <person name="Birren B."/>
        </authorList>
    </citation>
    <scope>NUCLEOTIDE SEQUENCE [LARGE SCALE GENOMIC DNA]</scope>
    <source>
        <strain evidence="4">R3-111a-1</strain>
    </source>
</reference>
<sequence>MPDPALEAHAKDDRWQKRMSLCSHCQTAALWASLPLAEGAASPLRAERPGFMRGRAAGLAIHHHQLYDGSPLREGHATGEIDQGVYLVESIVSVQNNGKWVADINVLGLEQQPPDPFADSCGCGSDPPSAIPESAAEPKLEGIVSLDSRAEMLDPPSCTGVLRA</sequence>
<reference evidence="2" key="3">
    <citation type="submission" date="2010-09" db="EMBL/GenBank/DDBJ databases">
        <title>Annotation of Gaeumannomyces graminis var. tritici R3-111a-1.</title>
        <authorList>
            <consortium name="The Broad Institute Genome Sequencing Platform"/>
            <person name="Ma L.-J."/>
            <person name="Dead R."/>
            <person name="Young S.K."/>
            <person name="Zeng Q."/>
            <person name="Gargeya S."/>
            <person name="Fitzgerald M."/>
            <person name="Haas B."/>
            <person name="Abouelleil A."/>
            <person name="Alvarado L."/>
            <person name="Arachchi H.M."/>
            <person name="Berlin A."/>
            <person name="Brown A."/>
            <person name="Chapman S.B."/>
            <person name="Chen Z."/>
            <person name="Dunbar C."/>
            <person name="Freedman E."/>
            <person name="Gearin G."/>
            <person name="Gellesch M."/>
            <person name="Goldberg J."/>
            <person name="Griggs A."/>
            <person name="Gujja S."/>
            <person name="Heiman D."/>
            <person name="Howarth C."/>
            <person name="Larson L."/>
            <person name="Lui A."/>
            <person name="MacDonald P.J.P."/>
            <person name="Mehta T."/>
            <person name="Montmayeur A."/>
            <person name="Murphy C."/>
            <person name="Neiman D."/>
            <person name="Pearson M."/>
            <person name="Priest M."/>
            <person name="Roberts A."/>
            <person name="Saif S."/>
            <person name="Shea T."/>
            <person name="Shenoy N."/>
            <person name="Sisk P."/>
            <person name="Stolte C."/>
            <person name="Sykes S."/>
            <person name="Yandava C."/>
            <person name="Wortman J."/>
            <person name="Nusbaum C."/>
            <person name="Birren B."/>
        </authorList>
    </citation>
    <scope>NUCLEOTIDE SEQUENCE</scope>
    <source>
        <strain evidence="2">R3-111a-1</strain>
    </source>
</reference>
<dbReference type="EnsemblFungi" id="EJT78263">
    <property type="protein sequence ID" value="EJT78263"/>
    <property type="gene ID" value="GGTG_03365"/>
</dbReference>